<name>A0ACC1IWH5_9FUNG</name>
<keyword evidence="2" id="KW-1185">Reference proteome</keyword>
<dbReference type="EMBL" id="JANBPG010000007">
    <property type="protein sequence ID" value="KAJ1902073.1"/>
    <property type="molecule type" value="Genomic_DNA"/>
</dbReference>
<protein>
    <submittedName>
        <fullName evidence="1">Uncharacterized protein</fullName>
    </submittedName>
</protein>
<evidence type="ECO:0000313" key="1">
    <source>
        <dbReference type="EMBL" id="KAJ1902073.1"/>
    </source>
</evidence>
<proteinExistence type="predicted"/>
<comment type="caution">
    <text evidence="1">The sequence shown here is derived from an EMBL/GenBank/DDBJ whole genome shotgun (WGS) entry which is preliminary data.</text>
</comment>
<sequence length="453" mass="49174">MVRDFGVAESPKDIAFYAGMLFSTFSVFQTMTVMYWGRLSDRIGRKPVIMIGLAGNLISSILFGTSKTFKAALFARSFNGLMAGNVAVIKSVVAEISDDTNRPRMMALLPLMWNVGSFAGTAVGGLFADPVTQYPSLFGNSKLFKEFPYLLPCLIGCFTTAAGLLIGLFRLEETLVRSPPRSKPLSASSSAATLDSENTSLVSSAPHRRTARELLTPTVISVMATNVIICVSISMAEQAYPIFAATDPIDGGLGFDTRSVGFSMAIASIAVLYIQLIAYPRLERKHGALKCYQNGQKIMIPFYLALPFLSLLAARIAEETAGAPFSFTNGVLWTLLIFLLLVRVTGTVLMFTSINLLTVNMAPTRADLGFMNGAQQLAMSATRIVGPVLSGIIWSWSIKHSFPFPFDAHLLWNICALLTIYALHISNRIPDSVNTFEAGKAVDNDRADPDDQV</sequence>
<evidence type="ECO:0000313" key="2">
    <source>
        <dbReference type="Proteomes" id="UP001150581"/>
    </source>
</evidence>
<accession>A0ACC1IWH5</accession>
<reference evidence="1" key="1">
    <citation type="submission" date="2022-07" db="EMBL/GenBank/DDBJ databases">
        <title>Phylogenomic reconstructions and comparative analyses of Kickxellomycotina fungi.</title>
        <authorList>
            <person name="Reynolds N.K."/>
            <person name="Stajich J.E."/>
            <person name="Barry K."/>
            <person name="Grigoriev I.V."/>
            <person name="Crous P."/>
            <person name="Smith M.E."/>
        </authorList>
    </citation>
    <scope>NUCLEOTIDE SEQUENCE</scope>
    <source>
        <strain evidence="1">Benny 63K</strain>
    </source>
</reference>
<organism evidence="1 2">
    <name type="scientific">Kickxella alabastrina</name>
    <dbReference type="NCBI Taxonomy" id="61397"/>
    <lineage>
        <taxon>Eukaryota</taxon>
        <taxon>Fungi</taxon>
        <taxon>Fungi incertae sedis</taxon>
        <taxon>Zoopagomycota</taxon>
        <taxon>Kickxellomycotina</taxon>
        <taxon>Kickxellomycetes</taxon>
        <taxon>Kickxellales</taxon>
        <taxon>Kickxellaceae</taxon>
        <taxon>Kickxella</taxon>
    </lineage>
</organism>
<dbReference type="Proteomes" id="UP001150581">
    <property type="component" value="Unassembled WGS sequence"/>
</dbReference>
<gene>
    <name evidence="1" type="ORF">LPJ66_000322</name>
</gene>